<keyword evidence="3" id="KW-1185">Reference proteome</keyword>
<accession>A0AAF5CUC8</accession>
<dbReference type="WBParaSite" id="TCONS_00002005.p1">
    <property type="protein sequence ID" value="TCONS_00002005.p1"/>
    <property type="gene ID" value="XLOC_001907"/>
</dbReference>
<organism evidence="3 4">
    <name type="scientific">Strongyloides stercoralis</name>
    <name type="common">Threadworm</name>
    <dbReference type="NCBI Taxonomy" id="6248"/>
    <lineage>
        <taxon>Eukaryota</taxon>
        <taxon>Metazoa</taxon>
        <taxon>Ecdysozoa</taxon>
        <taxon>Nematoda</taxon>
        <taxon>Chromadorea</taxon>
        <taxon>Rhabditida</taxon>
        <taxon>Tylenchina</taxon>
        <taxon>Panagrolaimomorpha</taxon>
        <taxon>Strongyloidoidea</taxon>
        <taxon>Strongyloididae</taxon>
        <taxon>Strongyloides</taxon>
    </lineage>
</organism>
<feature type="chain" id="PRO_5041945864" evidence="1">
    <location>
        <begin position="28"/>
        <end position="186"/>
    </location>
</feature>
<dbReference type="AlphaFoldDB" id="A0AAF5CUC8"/>
<evidence type="ECO:0000313" key="3">
    <source>
        <dbReference type="Proteomes" id="UP000035681"/>
    </source>
</evidence>
<name>A0AAF5CUC8_STRER</name>
<reference evidence="4" key="1">
    <citation type="submission" date="2024-02" db="UniProtKB">
        <authorList>
            <consortium name="WormBaseParasite"/>
        </authorList>
    </citation>
    <scope>IDENTIFICATION</scope>
</reference>
<dbReference type="Pfam" id="PF24486">
    <property type="entry name" value="DUF7583"/>
    <property type="match status" value="1"/>
</dbReference>
<sequence length="186" mass="21681">MSVIMFLHYQYSTILWLLLHFMKGSEQYTCGKATNLMDLSDDGMFKNNLKRVEDFIIMDGVKENVLTLNCFYITPNGNINLIETFMKEKRTFIGLNDKGEEIYETKSKDDKSNKLEKKLAEKNRQLAGEMKTLFEKFKDKLGGVDAYAVINETRLVGCTAIFILWMLVYIKVLEEWIVKKGLFKKE</sequence>
<proteinExistence type="predicted"/>
<protein>
    <submittedName>
        <fullName evidence="4">GOLD domain-containing protein</fullName>
    </submittedName>
</protein>
<evidence type="ECO:0000259" key="2">
    <source>
        <dbReference type="Pfam" id="PF24486"/>
    </source>
</evidence>
<evidence type="ECO:0000313" key="4">
    <source>
        <dbReference type="WBParaSite" id="TCONS_00002005.p1"/>
    </source>
</evidence>
<feature type="signal peptide" evidence="1">
    <location>
        <begin position="1"/>
        <end position="27"/>
    </location>
</feature>
<feature type="domain" description="DUF7583" evidence="2">
    <location>
        <begin position="31"/>
        <end position="86"/>
    </location>
</feature>
<keyword evidence="1" id="KW-0732">Signal</keyword>
<dbReference type="InterPro" id="IPR056005">
    <property type="entry name" value="DUF7583"/>
</dbReference>
<dbReference type="Proteomes" id="UP000035681">
    <property type="component" value="Unplaced"/>
</dbReference>
<evidence type="ECO:0000256" key="1">
    <source>
        <dbReference type="SAM" id="SignalP"/>
    </source>
</evidence>